<comment type="subcellular location">
    <subcellularLocation>
        <location evidence="1">Cell membrane</location>
        <topology evidence="1">Multi-pass membrane protein</topology>
    </subcellularLocation>
</comment>
<dbReference type="Proteomes" id="UP001418637">
    <property type="component" value="Unassembled WGS sequence"/>
</dbReference>
<dbReference type="RefSeq" id="WP_346336485.1">
    <property type="nucleotide sequence ID" value="NZ_JBBYXI010000002.1"/>
</dbReference>
<feature type="transmembrane region" description="Helical" evidence="7">
    <location>
        <begin position="26"/>
        <end position="45"/>
    </location>
</feature>
<keyword evidence="4 7" id="KW-0812">Transmembrane</keyword>
<name>A0ABV0BHM7_9HYPH</name>
<evidence type="ECO:0000256" key="7">
    <source>
        <dbReference type="SAM" id="Phobius"/>
    </source>
</evidence>
<accession>A0ABV0BHM7</accession>
<evidence type="ECO:0000256" key="2">
    <source>
        <dbReference type="ARBA" id="ARBA00005262"/>
    </source>
</evidence>
<organism evidence="8 9">
    <name type="scientific">Hohaiivirga grylli</name>
    <dbReference type="NCBI Taxonomy" id="3133970"/>
    <lineage>
        <taxon>Bacteria</taxon>
        <taxon>Pseudomonadati</taxon>
        <taxon>Pseudomonadota</taxon>
        <taxon>Alphaproteobacteria</taxon>
        <taxon>Hyphomicrobiales</taxon>
        <taxon>Methylobacteriaceae</taxon>
        <taxon>Hohaiivirga</taxon>
    </lineage>
</organism>
<feature type="transmembrane region" description="Helical" evidence="7">
    <location>
        <begin position="153"/>
        <end position="170"/>
    </location>
</feature>
<dbReference type="InterPro" id="IPR052518">
    <property type="entry name" value="CHR_Transporter"/>
</dbReference>
<sequence>MSETVISTSPPQNRLPPVHEVKCHELFIGFFLIGIVGFGGVMPWIRRMVVEQRRWLSEEEFINMLSICQILPGANVGNMAVCLGSRFAGIRGSVSAIAGLFTAPFFIVILFAIFYSKYAGVPFVENIFRGVSAAASGLVISMGIKIMLPVCRTPHAIIVTILAVMGITVLKLPLLWVVAILAPASILVLWLLGRR</sequence>
<dbReference type="InterPro" id="IPR003370">
    <property type="entry name" value="Chromate_transpt"/>
</dbReference>
<keyword evidence="5 7" id="KW-1133">Transmembrane helix</keyword>
<feature type="transmembrane region" description="Helical" evidence="7">
    <location>
        <begin position="127"/>
        <end position="146"/>
    </location>
</feature>
<reference evidence="8 9" key="1">
    <citation type="submission" date="2024-04" db="EMBL/GenBank/DDBJ databases">
        <title>A novel species isolated from cricket.</title>
        <authorList>
            <person name="Wang H.-C."/>
        </authorList>
    </citation>
    <scope>NUCLEOTIDE SEQUENCE [LARGE SCALE GENOMIC DNA]</scope>
    <source>
        <strain evidence="8 9">WL0021</strain>
    </source>
</reference>
<protein>
    <submittedName>
        <fullName evidence="8">Chromate transporter</fullName>
    </submittedName>
</protein>
<evidence type="ECO:0000256" key="3">
    <source>
        <dbReference type="ARBA" id="ARBA00022475"/>
    </source>
</evidence>
<gene>
    <name evidence="8" type="ORF">WJT86_05290</name>
</gene>
<evidence type="ECO:0000256" key="5">
    <source>
        <dbReference type="ARBA" id="ARBA00022989"/>
    </source>
</evidence>
<keyword evidence="6 7" id="KW-0472">Membrane</keyword>
<comment type="caution">
    <text evidence="8">The sequence shown here is derived from an EMBL/GenBank/DDBJ whole genome shotgun (WGS) entry which is preliminary data.</text>
</comment>
<dbReference type="EMBL" id="JBBYXI010000002">
    <property type="protein sequence ID" value="MEN3930478.1"/>
    <property type="molecule type" value="Genomic_DNA"/>
</dbReference>
<dbReference type="PANTHER" id="PTHR43663">
    <property type="entry name" value="CHROMATE TRANSPORT PROTEIN-RELATED"/>
    <property type="match status" value="1"/>
</dbReference>
<comment type="similarity">
    <text evidence="2">Belongs to the chromate ion transporter (CHR) (TC 2.A.51) family.</text>
</comment>
<evidence type="ECO:0000313" key="8">
    <source>
        <dbReference type="EMBL" id="MEN3930478.1"/>
    </source>
</evidence>
<evidence type="ECO:0000256" key="1">
    <source>
        <dbReference type="ARBA" id="ARBA00004651"/>
    </source>
</evidence>
<proteinExistence type="inferred from homology"/>
<keyword evidence="3" id="KW-1003">Cell membrane</keyword>
<evidence type="ECO:0000256" key="6">
    <source>
        <dbReference type="ARBA" id="ARBA00023136"/>
    </source>
</evidence>
<dbReference type="PANTHER" id="PTHR43663:SF1">
    <property type="entry name" value="CHROMATE TRANSPORTER"/>
    <property type="match status" value="1"/>
</dbReference>
<keyword evidence="9" id="KW-1185">Reference proteome</keyword>
<feature type="transmembrane region" description="Helical" evidence="7">
    <location>
        <begin position="94"/>
        <end position="115"/>
    </location>
</feature>
<evidence type="ECO:0000256" key="4">
    <source>
        <dbReference type="ARBA" id="ARBA00022692"/>
    </source>
</evidence>
<dbReference type="Pfam" id="PF02417">
    <property type="entry name" value="Chromate_transp"/>
    <property type="match status" value="1"/>
</dbReference>
<feature type="transmembrane region" description="Helical" evidence="7">
    <location>
        <begin position="176"/>
        <end position="193"/>
    </location>
</feature>
<evidence type="ECO:0000313" key="9">
    <source>
        <dbReference type="Proteomes" id="UP001418637"/>
    </source>
</evidence>